<organism evidence="3 4">
    <name type="scientific">Alkalibacterium putridalgicola</name>
    <dbReference type="NCBI Taxonomy" id="426703"/>
    <lineage>
        <taxon>Bacteria</taxon>
        <taxon>Bacillati</taxon>
        <taxon>Bacillota</taxon>
        <taxon>Bacilli</taxon>
        <taxon>Lactobacillales</taxon>
        <taxon>Carnobacteriaceae</taxon>
        <taxon>Alkalibacterium</taxon>
    </lineage>
</organism>
<evidence type="ECO:0000313" key="2">
    <source>
        <dbReference type="EMBL" id="GEK90156.1"/>
    </source>
</evidence>
<sequence length="280" mass="31410">MLKIVGGIVIATFSLAACENADTAQYAEEVEEASEELSEVDNGRFSVTTSVERDEGAVETETEGVFVMTDEGMDWQSSVVMEGPDSDVSTKTELSSVDSTTYERFGRVDEEGRYIDQDGEVVNDAEWVKAEKDFGSPLEPLLDIDLDESMIDDITKEERNDTVVYTVNYSEAFLEQQKEENLSELEDEVERLQDLNAIEQIIQSVEHNIAYQEGLSYEGIVLESVVDNEGVLVQYTLETEVQESVAIQPDSEPGRMTTTNEIEIREYNDPGIEDMLDEME</sequence>
<dbReference type="Proteomes" id="UP000198548">
    <property type="component" value="Unassembled WGS sequence"/>
</dbReference>
<evidence type="ECO:0000256" key="1">
    <source>
        <dbReference type="SAM" id="Coils"/>
    </source>
</evidence>
<proteinExistence type="predicted"/>
<evidence type="ECO:0000313" key="5">
    <source>
        <dbReference type="Proteomes" id="UP000321425"/>
    </source>
</evidence>
<protein>
    <submittedName>
        <fullName evidence="3">Uncharacterized protein</fullName>
    </submittedName>
</protein>
<evidence type="ECO:0000313" key="4">
    <source>
        <dbReference type="Proteomes" id="UP000198548"/>
    </source>
</evidence>
<gene>
    <name evidence="2" type="ORF">APU01nite_21950</name>
    <name evidence="3" type="ORF">SAMN04488100_11424</name>
</gene>
<keyword evidence="5" id="KW-1185">Reference proteome</keyword>
<feature type="coiled-coil region" evidence="1">
    <location>
        <begin position="175"/>
        <end position="202"/>
    </location>
</feature>
<dbReference type="AlphaFoldDB" id="A0A1H7TUV9"/>
<reference evidence="2 5" key="2">
    <citation type="submission" date="2019-07" db="EMBL/GenBank/DDBJ databases">
        <title>Whole genome shotgun sequence of Alkalibacterium putridalgicola NBRC 103243.</title>
        <authorList>
            <person name="Hosoyama A."/>
            <person name="Uohara A."/>
            <person name="Ohji S."/>
            <person name="Ichikawa N."/>
        </authorList>
    </citation>
    <scope>NUCLEOTIDE SEQUENCE [LARGE SCALE GENOMIC DNA]</scope>
    <source>
        <strain evidence="2 5">NBRC 103243</strain>
    </source>
</reference>
<dbReference type="PROSITE" id="PS51257">
    <property type="entry name" value="PROKAR_LIPOPROTEIN"/>
    <property type="match status" value="1"/>
</dbReference>
<dbReference type="OrthoDB" id="9894110at2"/>
<reference evidence="3 4" key="1">
    <citation type="submission" date="2016-10" db="EMBL/GenBank/DDBJ databases">
        <authorList>
            <person name="de Groot N.N."/>
        </authorList>
    </citation>
    <scope>NUCLEOTIDE SEQUENCE [LARGE SCALE GENOMIC DNA]</scope>
    <source>
        <strain evidence="3 4">DSM 19182</strain>
    </source>
</reference>
<dbReference type="EMBL" id="BJUX01000036">
    <property type="protein sequence ID" value="GEK90156.1"/>
    <property type="molecule type" value="Genomic_DNA"/>
</dbReference>
<dbReference type="RefSeq" id="WP_091488093.1">
    <property type="nucleotide sequence ID" value="NZ_BJUX01000036.1"/>
</dbReference>
<evidence type="ECO:0000313" key="3">
    <source>
        <dbReference type="EMBL" id="SEL88345.1"/>
    </source>
</evidence>
<dbReference type="Proteomes" id="UP000321425">
    <property type="component" value="Unassembled WGS sequence"/>
</dbReference>
<keyword evidence="1" id="KW-0175">Coiled coil</keyword>
<dbReference type="EMBL" id="FOBL01000014">
    <property type="protein sequence ID" value="SEL88345.1"/>
    <property type="molecule type" value="Genomic_DNA"/>
</dbReference>
<name>A0A1H7TUV9_9LACT</name>
<dbReference type="STRING" id="426703.SAMN04488100_11424"/>
<accession>A0A1H7TUV9</accession>